<proteinExistence type="predicted"/>
<evidence type="ECO:0008006" key="4">
    <source>
        <dbReference type="Google" id="ProtNLM"/>
    </source>
</evidence>
<dbReference type="Pfam" id="PF17036">
    <property type="entry name" value="CBP_BcsS"/>
    <property type="match status" value="1"/>
</dbReference>
<accession>Q3SQI9</accession>
<sequence length="248" mass="27358">MSVRAVCMAALLAWPMISRSAAQPVTGPPLTDNLIGGSKPERFLFFSGVDVWRNGLAGYDGMLLAPQGDLNKDGFLVRLFMSDNIEFYDTATRRFTTNIFRASALPGWRIKRGDLEVRVFAGPTIEIRGFKPAVQIDKLSGSRFGVQLASELWWEPTPAMMVAAAAAVTTINSVYSARAAAGWRLFDRFWIGPEVSMSTDRFSTQYRLGAHVTGFRTGVLEWSAGVGLVQDSFDRNGVYGRISALFRK</sequence>
<evidence type="ECO:0000313" key="2">
    <source>
        <dbReference type="EMBL" id="ABA05452.1"/>
    </source>
</evidence>
<dbReference type="AlphaFoldDB" id="Q3SQI9"/>
<dbReference type="HOGENOM" id="CLU_080719_0_0_5"/>
<protein>
    <recommendedName>
        <fullName evidence="4">Cellulose biosynthesis protein BcsS</fullName>
    </recommendedName>
</protein>
<dbReference type="InterPro" id="IPR031485">
    <property type="entry name" value="CBP_BcsS"/>
</dbReference>
<reference evidence="2 3" key="1">
    <citation type="journal article" date="2006" name="Appl. Environ. Microbiol.">
        <title>Genome sequence of the chemolithoautotrophic nitrite-oxidizing bacterium Nitrobacter winogradskyi Nb-255.</title>
        <authorList>
            <person name="Starkenburg S.R."/>
            <person name="Chain P.S."/>
            <person name="Sayavedra-Soto L.A."/>
            <person name="Hauser L."/>
            <person name="Land M.L."/>
            <person name="Larimer F.W."/>
            <person name="Malfatti S.A."/>
            <person name="Klotz M.G."/>
            <person name="Bottomley P.J."/>
            <person name="Arp D.J."/>
            <person name="Hickey W.J."/>
        </authorList>
    </citation>
    <scope>NUCLEOTIDE SEQUENCE [LARGE SCALE GENOMIC DNA]</scope>
    <source>
        <strain evidence="3">ATCC 25391 / DSM 10237 / CIP 104748 / NCIMB 11846 / Nb-255</strain>
    </source>
</reference>
<dbReference type="eggNOG" id="COG3637">
    <property type="taxonomic scope" value="Bacteria"/>
</dbReference>
<evidence type="ECO:0000313" key="3">
    <source>
        <dbReference type="Proteomes" id="UP000002531"/>
    </source>
</evidence>
<gene>
    <name evidence="2" type="ordered locus">Nwi_2198</name>
</gene>
<dbReference type="KEGG" id="nwi:Nwi_2198"/>
<name>Q3SQI9_NITWN</name>
<feature type="signal peptide" evidence="1">
    <location>
        <begin position="1"/>
        <end position="21"/>
    </location>
</feature>
<keyword evidence="3" id="KW-1185">Reference proteome</keyword>
<dbReference type="STRING" id="323098.Nwi_2198"/>
<feature type="chain" id="PRO_5004229059" description="Cellulose biosynthesis protein BcsS" evidence="1">
    <location>
        <begin position="22"/>
        <end position="248"/>
    </location>
</feature>
<dbReference type="EMBL" id="CP000115">
    <property type="protein sequence ID" value="ABA05452.1"/>
    <property type="molecule type" value="Genomic_DNA"/>
</dbReference>
<evidence type="ECO:0000256" key="1">
    <source>
        <dbReference type="SAM" id="SignalP"/>
    </source>
</evidence>
<organism evidence="2 3">
    <name type="scientific">Nitrobacter winogradskyi (strain ATCC 25391 / DSM 10237 / CIP 104748 / NCIMB 11846 / Nb-255)</name>
    <dbReference type="NCBI Taxonomy" id="323098"/>
    <lineage>
        <taxon>Bacteria</taxon>
        <taxon>Pseudomonadati</taxon>
        <taxon>Pseudomonadota</taxon>
        <taxon>Alphaproteobacteria</taxon>
        <taxon>Hyphomicrobiales</taxon>
        <taxon>Nitrobacteraceae</taxon>
        <taxon>Nitrobacter</taxon>
    </lineage>
</organism>
<dbReference type="Proteomes" id="UP000002531">
    <property type="component" value="Chromosome"/>
</dbReference>
<keyword evidence="1" id="KW-0732">Signal</keyword>